<dbReference type="InterPro" id="IPR023798">
    <property type="entry name" value="Ribosomal_uS7_dom"/>
</dbReference>
<feature type="domain" description="Small ribosomal subunit protein uS7" evidence="9">
    <location>
        <begin position="4"/>
        <end position="150"/>
    </location>
</feature>
<dbReference type="GO" id="GO:0005840">
    <property type="term" value="C:ribosome"/>
    <property type="evidence" value="ECO:0007669"/>
    <property type="project" value="UniProtKB-KW"/>
</dbReference>
<proteinExistence type="inferred from homology"/>
<dbReference type="GO" id="GO:0009536">
    <property type="term" value="C:plastid"/>
    <property type="evidence" value="ECO:0007669"/>
    <property type="project" value="UniProtKB-SubCell"/>
</dbReference>
<comment type="subunit">
    <text evidence="4">Part of the 30S ribosomal subunit.</text>
</comment>
<dbReference type="PANTHER" id="PTHR11205">
    <property type="entry name" value="RIBOSOMAL PROTEIN S7"/>
    <property type="match status" value="1"/>
</dbReference>
<evidence type="ECO:0000256" key="6">
    <source>
        <dbReference type="ARBA" id="ARBA00023274"/>
    </source>
</evidence>
<evidence type="ECO:0000256" key="2">
    <source>
        <dbReference type="ARBA" id="ARBA00004474"/>
    </source>
</evidence>
<comment type="similarity">
    <text evidence="3">Belongs to the universal ribosomal protein uS7 family.</text>
</comment>
<protein>
    <recommendedName>
        <fullName evidence="7">Small ribosomal subunit protein uS7c</fullName>
    </recommendedName>
    <alternativeName>
        <fullName evidence="8">30S ribosomal protein S7, chloroplastic</fullName>
    </alternativeName>
</protein>
<accession>A0A6H0DSY6</accession>
<dbReference type="Pfam" id="PF00177">
    <property type="entry name" value="Ribosomal_S7"/>
    <property type="match status" value="1"/>
</dbReference>
<keyword evidence="6" id="KW-0687">Ribonucleoprotein</keyword>
<comment type="function">
    <text evidence="1">One of the primary rRNA binding proteins, it binds directly to 16S rRNA where it nucleates assembly of the head domain of the 30S subunit.</text>
</comment>
<sequence length="183" mass="21782">MPYKVKYDPVFFKKSINKLSNYILKKGKKSISYKIIYRSLLEIKKNIKLNPIYVVEKTLNKITPTKILKTQRLKKKSKKGKASIRQISYKLPKLKKYIYARRLLILASKKRFGYNMISKLSFELLDAFKNKGNNAISIKDETNNVLEKNKVSKDKYRKIEKNKVSKDKYRKIEKNKSFKRYIT</sequence>
<keyword evidence="5 10" id="KW-0689">Ribosomal protein</keyword>
<dbReference type="AlphaFoldDB" id="A0A6H0DSY6"/>
<evidence type="ECO:0000256" key="7">
    <source>
        <dbReference type="ARBA" id="ARBA00035151"/>
    </source>
</evidence>
<comment type="subcellular location">
    <subcellularLocation>
        <location evidence="2">Plastid</location>
    </subcellularLocation>
</comment>
<organism evidence="10">
    <name type="scientific">Prosopanche americana</name>
    <dbReference type="NCBI Taxonomy" id="29816"/>
    <lineage>
        <taxon>Eukaryota</taxon>
        <taxon>Viridiplantae</taxon>
        <taxon>Streptophyta</taxon>
        <taxon>Embryophyta</taxon>
        <taxon>Tracheophyta</taxon>
        <taxon>Spermatophyta</taxon>
        <taxon>Magnoliopsida</taxon>
        <taxon>Magnoliidae</taxon>
        <taxon>Piperales</taxon>
        <taxon>Hydnoraceae</taxon>
        <taxon>Prosopanche</taxon>
    </lineage>
</organism>
<dbReference type="InterPro" id="IPR000235">
    <property type="entry name" value="Ribosomal_uS7"/>
</dbReference>
<reference evidence="10" key="1">
    <citation type="journal article" date="2020" name="Plants (Basel)">
        <title>The First Plastid Genome of the Holoparasitic Genus Prosopanche (Hydnoraceae).</title>
        <authorList>
            <person name="Jost M."/>
            <person name="Naumann J."/>
            <person name="Rocamundi N."/>
            <person name="Cocucci A.A."/>
            <person name="Wanke S."/>
        </authorList>
    </citation>
    <scope>NUCLEOTIDE SEQUENCE</scope>
</reference>
<evidence type="ECO:0000256" key="4">
    <source>
        <dbReference type="ARBA" id="ARBA00011458"/>
    </source>
</evidence>
<name>A0A6H0DSY6_PROAM</name>
<evidence type="ECO:0000313" key="10">
    <source>
        <dbReference type="EMBL" id="QIS92023.1"/>
    </source>
</evidence>
<dbReference type="EMBL" id="MT075717">
    <property type="protein sequence ID" value="QIS92023.1"/>
    <property type="molecule type" value="Genomic_DNA"/>
</dbReference>
<keyword evidence="10" id="KW-0934">Plastid</keyword>
<geneLocation type="plastid" evidence="10"/>
<dbReference type="InterPro" id="IPR036823">
    <property type="entry name" value="Ribosomal_uS7_dom_sf"/>
</dbReference>
<dbReference type="GO" id="GO:0006412">
    <property type="term" value="P:translation"/>
    <property type="evidence" value="ECO:0007669"/>
    <property type="project" value="InterPro"/>
</dbReference>
<gene>
    <name evidence="10" type="primary">rps7</name>
</gene>
<dbReference type="Gene3D" id="1.10.455.10">
    <property type="entry name" value="Ribosomal protein S7 domain"/>
    <property type="match status" value="1"/>
</dbReference>
<evidence type="ECO:0000256" key="5">
    <source>
        <dbReference type="ARBA" id="ARBA00022980"/>
    </source>
</evidence>
<dbReference type="SUPFAM" id="SSF47973">
    <property type="entry name" value="Ribosomal protein S7"/>
    <property type="match status" value="1"/>
</dbReference>
<evidence type="ECO:0000259" key="9">
    <source>
        <dbReference type="Pfam" id="PF00177"/>
    </source>
</evidence>
<dbReference type="GO" id="GO:1990904">
    <property type="term" value="C:ribonucleoprotein complex"/>
    <property type="evidence" value="ECO:0007669"/>
    <property type="project" value="UniProtKB-KW"/>
</dbReference>
<evidence type="ECO:0000256" key="1">
    <source>
        <dbReference type="ARBA" id="ARBA00002046"/>
    </source>
</evidence>
<evidence type="ECO:0000256" key="3">
    <source>
        <dbReference type="ARBA" id="ARBA00007151"/>
    </source>
</evidence>
<evidence type="ECO:0000256" key="8">
    <source>
        <dbReference type="ARBA" id="ARBA00035504"/>
    </source>
</evidence>